<dbReference type="Pfam" id="PF01738">
    <property type="entry name" value="DLH"/>
    <property type="match status" value="1"/>
</dbReference>
<dbReference type="GO" id="GO:0016787">
    <property type="term" value="F:hydrolase activity"/>
    <property type="evidence" value="ECO:0007669"/>
    <property type="project" value="UniProtKB-KW"/>
</dbReference>
<name>A0ABT2UHR8_9BACL</name>
<evidence type="ECO:0000313" key="3">
    <source>
        <dbReference type="EMBL" id="MCU6794193.1"/>
    </source>
</evidence>
<dbReference type="Gene3D" id="3.40.50.1820">
    <property type="entry name" value="alpha/beta hydrolase"/>
    <property type="match status" value="1"/>
</dbReference>
<dbReference type="InterPro" id="IPR050261">
    <property type="entry name" value="FrsA_esterase"/>
</dbReference>
<proteinExistence type="predicted"/>
<dbReference type="EMBL" id="JAOQIO010000077">
    <property type="protein sequence ID" value="MCU6794193.1"/>
    <property type="molecule type" value="Genomic_DNA"/>
</dbReference>
<keyword evidence="1 3" id="KW-0378">Hydrolase</keyword>
<evidence type="ECO:0000313" key="4">
    <source>
        <dbReference type="Proteomes" id="UP001652445"/>
    </source>
</evidence>
<dbReference type="Proteomes" id="UP001652445">
    <property type="component" value="Unassembled WGS sequence"/>
</dbReference>
<gene>
    <name evidence="3" type="ORF">OB236_18980</name>
</gene>
<dbReference type="RefSeq" id="WP_262685387.1">
    <property type="nucleotide sequence ID" value="NZ_JAOQIO010000077.1"/>
</dbReference>
<reference evidence="3 4" key="1">
    <citation type="submission" date="2022-09" db="EMBL/GenBank/DDBJ databases">
        <authorList>
            <person name="Han X.L."/>
            <person name="Wang Q."/>
            <person name="Lu T."/>
        </authorList>
    </citation>
    <scope>NUCLEOTIDE SEQUENCE [LARGE SCALE GENOMIC DNA]</scope>
    <source>
        <strain evidence="3 4">WQ 127069</strain>
    </source>
</reference>
<protein>
    <submittedName>
        <fullName evidence="3">Alpha/beta hydrolase</fullName>
    </submittedName>
</protein>
<feature type="domain" description="Dienelactone hydrolase" evidence="2">
    <location>
        <begin position="45"/>
        <end position="168"/>
    </location>
</feature>
<organism evidence="3 4">
    <name type="scientific">Paenibacillus baimaensis</name>
    <dbReference type="NCBI Taxonomy" id="2982185"/>
    <lineage>
        <taxon>Bacteria</taxon>
        <taxon>Bacillati</taxon>
        <taxon>Bacillota</taxon>
        <taxon>Bacilli</taxon>
        <taxon>Bacillales</taxon>
        <taxon>Paenibacillaceae</taxon>
        <taxon>Paenibacillus</taxon>
    </lineage>
</organism>
<dbReference type="PANTHER" id="PTHR22946">
    <property type="entry name" value="DIENELACTONE HYDROLASE DOMAIN-CONTAINING PROTEIN-RELATED"/>
    <property type="match status" value="1"/>
</dbReference>
<comment type="caution">
    <text evidence="3">The sequence shown here is derived from an EMBL/GenBank/DDBJ whole genome shotgun (WGS) entry which is preliminary data.</text>
</comment>
<accession>A0ABT2UHR8</accession>
<dbReference type="InterPro" id="IPR002925">
    <property type="entry name" value="Dienelactn_hydro"/>
</dbReference>
<dbReference type="SUPFAM" id="SSF53474">
    <property type="entry name" value="alpha/beta-Hydrolases"/>
    <property type="match status" value="1"/>
</dbReference>
<dbReference type="PANTHER" id="PTHR22946:SF9">
    <property type="entry name" value="POLYKETIDE TRANSFERASE AF380"/>
    <property type="match status" value="1"/>
</dbReference>
<dbReference type="InterPro" id="IPR029058">
    <property type="entry name" value="AB_hydrolase_fold"/>
</dbReference>
<keyword evidence="4" id="KW-1185">Reference proteome</keyword>
<sequence>MSQTIIQQQEFVLNAGLLPSGESLCIRGEVRYKHRHDSNSVLPLLPVLIISHGFKGFKDWGFFPYAASRFAEQGFYVVTFNFSCNGVNEVDFDELDKFAINTYSREQADLELILEALADHRLPDSEQTHRELIYLLGHSRGGGGSILLASRHPEVKAVVAWNGNGSVDMFDDSLKSEIEQNGVAYIGNARTGQQMPIRDEFYTDLAANRSRFDIAARLADLIIPVLLVQGSKDSDKLLAGFAAMVEAAPHHRRFIIEGGTHTFGSVHPFAGTTDQLEEAIRITLYFLREHQHVFEEQSSDTKASKCWEHNTDGGTADAVL</sequence>
<evidence type="ECO:0000256" key="1">
    <source>
        <dbReference type="ARBA" id="ARBA00022801"/>
    </source>
</evidence>
<evidence type="ECO:0000259" key="2">
    <source>
        <dbReference type="Pfam" id="PF01738"/>
    </source>
</evidence>